<dbReference type="Proteomes" id="UP001446871">
    <property type="component" value="Unassembled WGS sequence"/>
</dbReference>
<keyword evidence="2" id="KW-1185">Reference proteome</keyword>
<sequence length="132" mass="14962">MPQSFRGLNHLKLASVDLGATATFYTTIFPFTYLPHYDHHRADGSVFAVMFRHEASGILVEARQNPAQAAAQVGWDPVTRGVDHSRVLRGVKGWVLCARDPDGKIVRLYTEEEHEWALPEEDEVWLGFLEDK</sequence>
<dbReference type="Gene3D" id="3.10.180.10">
    <property type="entry name" value="2,3-Dihydroxybiphenyl 1,2-Dioxygenase, domain 1"/>
    <property type="match status" value="1"/>
</dbReference>
<comment type="caution">
    <text evidence="1">The sequence shown here is derived from an EMBL/GenBank/DDBJ whole genome shotgun (WGS) entry which is preliminary data.</text>
</comment>
<dbReference type="InterPro" id="IPR029068">
    <property type="entry name" value="Glyas_Bleomycin-R_OHBP_Dase"/>
</dbReference>
<evidence type="ECO:0000313" key="2">
    <source>
        <dbReference type="Proteomes" id="UP001446871"/>
    </source>
</evidence>
<reference evidence="1 2" key="1">
    <citation type="submission" date="2023-01" db="EMBL/GenBank/DDBJ databases">
        <title>Analysis of 21 Apiospora genomes using comparative genomics revels a genus with tremendous synthesis potential of carbohydrate active enzymes and secondary metabolites.</title>
        <authorList>
            <person name="Sorensen T."/>
        </authorList>
    </citation>
    <scope>NUCLEOTIDE SEQUENCE [LARGE SCALE GENOMIC DNA]</scope>
    <source>
        <strain evidence="1 2">CBS 83171</strain>
    </source>
</reference>
<proteinExistence type="predicted"/>
<evidence type="ECO:0000313" key="1">
    <source>
        <dbReference type="EMBL" id="KAK8068068.1"/>
    </source>
</evidence>
<gene>
    <name evidence="1" type="ORF">PG996_007180</name>
</gene>
<organism evidence="1 2">
    <name type="scientific">Apiospora saccharicola</name>
    <dbReference type="NCBI Taxonomy" id="335842"/>
    <lineage>
        <taxon>Eukaryota</taxon>
        <taxon>Fungi</taxon>
        <taxon>Dikarya</taxon>
        <taxon>Ascomycota</taxon>
        <taxon>Pezizomycotina</taxon>
        <taxon>Sordariomycetes</taxon>
        <taxon>Xylariomycetidae</taxon>
        <taxon>Amphisphaeriales</taxon>
        <taxon>Apiosporaceae</taxon>
        <taxon>Apiospora</taxon>
    </lineage>
</organism>
<name>A0ABR1VA36_9PEZI</name>
<dbReference type="EMBL" id="JAQQWM010000004">
    <property type="protein sequence ID" value="KAK8068068.1"/>
    <property type="molecule type" value="Genomic_DNA"/>
</dbReference>
<protein>
    <submittedName>
        <fullName evidence="1">40S ribosomal S3 protein0</fullName>
    </submittedName>
</protein>
<accession>A0ABR1VA36</accession>
<dbReference type="SUPFAM" id="SSF54593">
    <property type="entry name" value="Glyoxalase/Bleomycin resistance protein/Dihydroxybiphenyl dioxygenase"/>
    <property type="match status" value="1"/>
</dbReference>